<dbReference type="SMART" id="SM00100">
    <property type="entry name" value="cNMP"/>
    <property type="match status" value="1"/>
</dbReference>
<keyword evidence="3" id="KW-0804">Transcription</keyword>
<reference evidence="6 7" key="1">
    <citation type="submission" date="2016-10" db="EMBL/GenBank/DDBJ databases">
        <title>Draft Genome sequence of Alkanindiges sp. strain H1.</title>
        <authorList>
            <person name="Subhash Y."/>
            <person name="Lee S."/>
        </authorList>
    </citation>
    <scope>NUCLEOTIDE SEQUENCE [LARGE SCALE GENOMIC DNA]</scope>
    <source>
        <strain evidence="6 7">H1</strain>
    </source>
</reference>
<dbReference type="PROSITE" id="PS50042">
    <property type="entry name" value="CNMP_BINDING_3"/>
    <property type="match status" value="1"/>
</dbReference>
<dbReference type="STRING" id="1907941.BKE30_09845"/>
<keyword evidence="1" id="KW-0805">Transcription regulation</keyword>
<evidence type="ECO:0000256" key="1">
    <source>
        <dbReference type="ARBA" id="ARBA00023015"/>
    </source>
</evidence>
<organism evidence="6 7">
    <name type="scientific">Alkanindiges hydrocarboniclasticus</name>
    <dbReference type="NCBI Taxonomy" id="1907941"/>
    <lineage>
        <taxon>Bacteria</taxon>
        <taxon>Pseudomonadati</taxon>
        <taxon>Pseudomonadota</taxon>
        <taxon>Gammaproteobacteria</taxon>
        <taxon>Moraxellales</taxon>
        <taxon>Moraxellaceae</taxon>
        <taxon>Alkanindiges</taxon>
    </lineage>
</organism>
<feature type="domain" description="HTH crp-type" evidence="5">
    <location>
        <begin position="151"/>
        <end position="223"/>
    </location>
</feature>
<dbReference type="Pfam" id="PF13545">
    <property type="entry name" value="HTH_Crp_2"/>
    <property type="match status" value="1"/>
</dbReference>
<evidence type="ECO:0000313" key="6">
    <source>
        <dbReference type="EMBL" id="ONG39321.1"/>
    </source>
</evidence>
<evidence type="ECO:0000259" key="5">
    <source>
        <dbReference type="PROSITE" id="PS51063"/>
    </source>
</evidence>
<dbReference type="InterPro" id="IPR018490">
    <property type="entry name" value="cNMP-bd_dom_sf"/>
</dbReference>
<dbReference type="OrthoDB" id="6881322at2"/>
<evidence type="ECO:0000313" key="7">
    <source>
        <dbReference type="Proteomes" id="UP000192132"/>
    </source>
</evidence>
<sequence length="232" mass="26752">MPDMSSHEMHQLQQGQWFRSLPADVQQRLLSSARLKNLAAQQYLFYRNDVFDGLYCVLDGALRINSHNEQGKEALLAVIEPCNWFGEIALIDGLPRTHDAVAEKSSRLLWIPPAALEQMLQDNPLCWRYMAQLSTQKIRFTFASLEENALFPAFKRLVNRLILIAEGYGELSQNSRRVLNLPQEQLASMLAISRQTTNQILKQLEMQQLIRVDYREIEILDLKGLKQLSQKI</sequence>
<evidence type="ECO:0000259" key="4">
    <source>
        <dbReference type="PROSITE" id="PS50042"/>
    </source>
</evidence>
<dbReference type="InterPro" id="IPR036390">
    <property type="entry name" value="WH_DNA-bd_sf"/>
</dbReference>
<dbReference type="Proteomes" id="UP000192132">
    <property type="component" value="Unassembled WGS sequence"/>
</dbReference>
<dbReference type="InterPro" id="IPR012318">
    <property type="entry name" value="HTH_CRP"/>
</dbReference>
<dbReference type="EMBL" id="MLCN01000024">
    <property type="protein sequence ID" value="ONG39321.1"/>
    <property type="molecule type" value="Genomic_DNA"/>
</dbReference>
<dbReference type="Pfam" id="PF00027">
    <property type="entry name" value="cNMP_binding"/>
    <property type="match status" value="1"/>
</dbReference>
<dbReference type="InterPro" id="IPR014710">
    <property type="entry name" value="RmlC-like_jellyroll"/>
</dbReference>
<dbReference type="GO" id="GO:0005829">
    <property type="term" value="C:cytosol"/>
    <property type="evidence" value="ECO:0007669"/>
    <property type="project" value="TreeGrafter"/>
</dbReference>
<keyword evidence="2" id="KW-0238">DNA-binding</keyword>
<dbReference type="AlphaFoldDB" id="A0A1S8CT08"/>
<dbReference type="PROSITE" id="PS51063">
    <property type="entry name" value="HTH_CRP_2"/>
    <property type="match status" value="1"/>
</dbReference>
<evidence type="ECO:0008006" key="8">
    <source>
        <dbReference type="Google" id="ProtNLM"/>
    </source>
</evidence>
<dbReference type="InterPro" id="IPR036388">
    <property type="entry name" value="WH-like_DNA-bd_sf"/>
</dbReference>
<dbReference type="CDD" id="cd00038">
    <property type="entry name" value="CAP_ED"/>
    <property type="match status" value="1"/>
</dbReference>
<accession>A0A1S8CT08</accession>
<gene>
    <name evidence="6" type="ORF">BKE30_09845</name>
</gene>
<dbReference type="PANTHER" id="PTHR24567">
    <property type="entry name" value="CRP FAMILY TRANSCRIPTIONAL REGULATORY PROTEIN"/>
    <property type="match status" value="1"/>
</dbReference>
<dbReference type="Gene3D" id="1.10.10.10">
    <property type="entry name" value="Winged helix-like DNA-binding domain superfamily/Winged helix DNA-binding domain"/>
    <property type="match status" value="1"/>
</dbReference>
<evidence type="ECO:0000256" key="3">
    <source>
        <dbReference type="ARBA" id="ARBA00023163"/>
    </source>
</evidence>
<comment type="caution">
    <text evidence="6">The sequence shown here is derived from an EMBL/GenBank/DDBJ whole genome shotgun (WGS) entry which is preliminary data.</text>
</comment>
<dbReference type="GO" id="GO:0003677">
    <property type="term" value="F:DNA binding"/>
    <property type="evidence" value="ECO:0007669"/>
    <property type="project" value="UniProtKB-KW"/>
</dbReference>
<keyword evidence="7" id="KW-1185">Reference proteome</keyword>
<dbReference type="SUPFAM" id="SSF46785">
    <property type="entry name" value="Winged helix' DNA-binding domain"/>
    <property type="match status" value="1"/>
</dbReference>
<dbReference type="InterPro" id="IPR050397">
    <property type="entry name" value="Env_Response_Regulators"/>
</dbReference>
<name>A0A1S8CT08_9GAMM</name>
<feature type="domain" description="Cyclic nucleotide-binding" evidence="4">
    <location>
        <begin position="17"/>
        <end position="120"/>
    </location>
</feature>
<dbReference type="GO" id="GO:0003700">
    <property type="term" value="F:DNA-binding transcription factor activity"/>
    <property type="evidence" value="ECO:0007669"/>
    <property type="project" value="TreeGrafter"/>
</dbReference>
<proteinExistence type="predicted"/>
<dbReference type="PANTHER" id="PTHR24567:SF74">
    <property type="entry name" value="HTH-TYPE TRANSCRIPTIONAL REGULATOR ARCR"/>
    <property type="match status" value="1"/>
</dbReference>
<dbReference type="InterPro" id="IPR000595">
    <property type="entry name" value="cNMP-bd_dom"/>
</dbReference>
<dbReference type="SMART" id="SM00419">
    <property type="entry name" value="HTH_CRP"/>
    <property type="match status" value="1"/>
</dbReference>
<protein>
    <recommendedName>
        <fullName evidence="8">Crp/Fnr family transcriptional regulator</fullName>
    </recommendedName>
</protein>
<evidence type="ECO:0000256" key="2">
    <source>
        <dbReference type="ARBA" id="ARBA00023125"/>
    </source>
</evidence>
<dbReference type="SUPFAM" id="SSF51206">
    <property type="entry name" value="cAMP-binding domain-like"/>
    <property type="match status" value="1"/>
</dbReference>
<dbReference type="Gene3D" id="2.60.120.10">
    <property type="entry name" value="Jelly Rolls"/>
    <property type="match status" value="1"/>
</dbReference>